<dbReference type="PANTHER" id="PTHR30238:SF0">
    <property type="entry name" value="THYLAKOID MEMBRANE PROTEIN TERC, CHLOROPLASTIC"/>
    <property type="match status" value="1"/>
</dbReference>
<dbReference type="RefSeq" id="WP_343895719.1">
    <property type="nucleotide sequence ID" value="NZ_BAAAFZ010000034.1"/>
</dbReference>
<dbReference type="PANTHER" id="PTHR30238">
    <property type="entry name" value="MEMBRANE BOUND PREDICTED REDOX MODULATOR"/>
    <property type="match status" value="1"/>
</dbReference>
<comment type="similarity">
    <text evidence="2">Belongs to the TerC family.</text>
</comment>
<keyword evidence="4 6" id="KW-1133">Transmembrane helix</keyword>
<protein>
    <submittedName>
        <fullName evidence="7">TerC family protein</fullName>
    </submittedName>
</protein>
<evidence type="ECO:0000256" key="6">
    <source>
        <dbReference type="SAM" id="Phobius"/>
    </source>
</evidence>
<keyword evidence="8" id="KW-1185">Reference proteome</keyword>
<dbReference type="InterPro" id="IPR005496">
    <property type="entry name" value="Integral_membrane_TerC"/>
</dbReference>
<gene>
    <name evidence="7" type="ORF">GCM10009416_25830</name>
</gene>
<evidence type="ECO:0000313" key="8">
    <source>
        <dbReference type="Proteomes" id="UP001501588"/>
    </source>
</evidence>
<dbReference type="NCBIfam" id="TIGR03718">
    <property type="entry name" value="R_switched_Alx"/>
    <property type="match status" value="1"/>
</dbReference>
<feature type="transmembrane region" description="Helical" evidence="6">
    <location>
        <begin position="140"/>
        <end position="158"/>
    </location>
</feature>
<feature type="transmembrane region" description="Helical" evidence="6">
    <location>
        <begin position="272"/>
        <end position="293"/>
    </location>
</feature>
<feature type="transmembrane region" description="Helical" evidence="6">
    <location>
        <begin position="112"/>
        <end position="134"/>
    </location>
</feature>
<accession>A0ABN1FAS7</accession>
<organism evidence="7 8">
    <name type="scientific">Craurococcus roseus</name>
    <dbReference type="NCBI Taxonomy" id="77585"/>
    <lineage>
        <taxon>Bacteria</taxon>
        <taxon>Pseudomonadati</taxon>
        <taxon>Pseudomonadota</taxon>
        <taxon>Alphaproteobacteria</taxon>
        <taxon>Acetobacterales</taxon>
        <taxon>Acetobacteraceae</taxon>
        <taxon>Craurococcus</taxon>
    </lineage>
</organism>
<evidence type="ECO:0000256" key="5">
    <source>
        <dbReference type="ARBA" id="ARBA00023136"/>
    </source>
</evidence>
<evidence type="ECO:0000256" key="4">
    <source>
        <dbReference type="ARBA" id="ARBA00022989"/>
    </source>
</evidence>
<evidence type="ECO:0000256" key="3">
    <source>
        <dbReference type="ARBA" id="ARBA00022692"/>
    </source>
</evidence>
<comment type="caution">
    <text evidence="7">The sequence shown here is derived from an EMBL/GenBank/DDBJ whole genome shotgun (WGS) entry which is preliminary data.</text>
</comment>
<dbReference type="Pfam" id="PF03741">
    <property type="entry name" value="TerC"/>
    <property type="match status" value="1"/>
</dbReference>
<feature type="transmembrane region" description="Helical" evidence="6">
    <location>
        <begin position="14"/>
        <end position="35"/>
    </location>
</feature>
<proteinExistence type="inferred from homology"/>
<comment type="subcellular location">
    <subcellularLocation>
        <location evidence="1">Membrane</location>
        <topology evidence="1">Multi-pass membrane protein</topology>
    </subcellularLocation>
</comment>
<feature type="transmembrane region" description="Helical" evidence="6">
    <location>
        <begin position="299"/>
        <end position="317"/>
    </location>
</feature>
<dbReference type="Proteomes" id="UP001501588">
    <property type="component" value="Unassembled WGS sequence"/>
</dbReference>
<feature type="transmembrane region" description="Helical" evidence="6">
    <location>
        <begin position="87"/>
        <end position="105"/>
    </location>
</feature>
<feature type="transmembrane region" description="Helical" evidence="6">
    <location>
        <begin position="239"/>
        <end position="260"/>
    </location>
</feature>
<sequence length="339" mass="37402">MDAFFYALFLGKPVWMWLGFAALVVMLLALDLGVLNRGSREIGVRKSLVLSAFYIVLGLGFGGLVWAQLGQQAGIEYLTGFVVEKSLAMDNVFVIAMIFGYLAIPREYQHRVLFWGILGVIVLRAIMIGFGAALVSEFAWVLYVFAAFLIATGVKMLFWGGEKTDLSRNPVLRFMRRNFRVTDRLHGERFFVRLPHPKTGRLAAWMTPLFLALVLVEIADLVFAVDSVPAIFAITTDPYIVYTSNIFAILGLRALYFALAAVLHRFAYLKQALAILLVFIGSKVFVADLFGWTKFPAEWSLGVTFAILGAGVAVSLWRTRGGQAPAAAVPTTGLTRADA</sequence>
<evidence type="ECO:0000313" key="7">
    <source>
        <dbReference type="EMBL" id="GAA0586278.1"/>
    </source>
</evidence>
<feature type="transmembrane region" description="Helical" evidence="6">
    <location>
        <begin position="47"/>
        <end position="67"/>
    </location>
</feature>
<dbReference type="InterPro" id="IPR022369">
    <property type="entry name" value="Integral_membrane_TerC_rswitch"/>
</dbReference>
<keyword evidence="5 6" id="KW-0472">Membrane</keyword>
<dbReference type="EMBL" id="BAAAFZ010000034">
    <property type="protein sequence ID" value="GAA0586278.1"/>
    <property type="molecule type" value="Genomic_DNA"/>
</dbReference>
<keyword evidence="3 6" id="KW-0812">Transmembrane</keyword>
<feature type="transmembrane region" description="Helical" evidence="6">
    <location>
        <begin position="202"/>
        <end position="219"/>
    </location>
</feature>
<evidence type="ECO:0000256" key="1">
    <source>
        <dbReference type="ARBA" id="ARBA00004141"/>
    </source>
</evidence>
<reference evidence="7 8" key="1">
    <citation type="journal article" date="2019" name="Int. J. Syst. Evol. Microbiol.">
        <title>The Global Catalogue of Microorganisms (GCM) 10K type strain sequencing project: providing services to taxonomists for standard genome sequencing and annotation.</title>
        <authorList>
            <consortium name="The Broad Institute Genomics Platform"/>
            <consortium name="The Broad Institute Genome Sequencing Center for Infectious Disease"/>
            <person name="Wu L."/>
            <person name="Ma J."/>
        </authorList>
    </citation>
    <scope>NUCLEOTIDE SEQUENCE [LARGE SCALE GENOMIC DNA]</scope>
    <source>
        <strain evidence="7 8">JCM 9933</strain>
    </source>
</reference>
<name>A0ABN1FAS7_9PROT</name>
<evidence type="ECO:0000256" key="2">
    <source>
        <dbReference type="ARBA" id="ARBA00007511"/>
    </source>
</evidence>